<organism evidence="3 4">
    <name type="scientific">Colletotrichum incanum</name>
    <name type="common">Soybean anthracnose fungus</name>
    <dbReference type="NCBI Taxonomy" id="1573173"/>
    <lineage>
        <taxon>Eukaryota</taxon>
        <taxon>Fungi</taxon>
        <taxon>Dikarya</taxon>
        <taxon>Ascomycota</taxon>
        <taxon>Pezizomycotina</taxon>
        <taxon>Sordariomycetes</taxon>
        <taxon>Hypocreomycetidae</taxon>
        <taxon>Glomerellales</taxon>
        <taxon>Glomerellaceae</taxon>
        <taxon>Colletotrichum</taxon>
        <taxon>Colletotrichum spaethianum species complex</taxon>
    </lineage>
</organism>
<protein>
    <submittedName>
        <fullName evidence="3">Uncharacterized protein</fullName>
    </submittedName>
</protein>
<keyword evidence="2" id="KW-0472">Membrane</keyword>
<dbReference type="Proteomes" id="UP000076584">
    <property type="component" value="Unassembled WGS sequence"/>
</dbReference>
<name>A0A167ARK3_COLIC</name>
<dbReference type="EMBL" id="LFIW01001905">
    <property type="protein sequence ID" value="KZL80446.1"/>
    <property type="molecule type" value="Genomic_DNA"/>
</dbReference>
<evidence type="ECO:0000256" key="2">
    <source>
        <dbReference type="SAM" id="Phobius"/>
    </source>
</evidence>
<proteinExistence type="predicted"/>
<feature type="transmembrane region" description="Helical" evidence="2">
    <location>
        <begin position="144"/>
        <end position="165"/>
    </location>
</feature>
<reference evidence="3 4" key="1">
    <citation type="submission" date="2015-06" db="EMBL/GenBank/DDBJ databases">
        <title>Survival trade-offs in plant roots during colonization by closely related pathogenic and mutualistic fungi.</title>
        <authorList>
            <person name="Hacquard S."/>
            <person name="Kracher B."/>
            <person name="Hiruma K."/>
            <person name="Weinman A."/>
            <person name="Muench P."/>
            <person name="Garrido Oter R."/>
            <person name="Ver Loren van Themaat E."/>
            <person name="Dallerey J.-F."/>
            <person name="Damm U."/>
            <person name="Henrissat B."/>
            <person name="Lespinet O."/>
            <person name="Thon M."/>
            <person name="Kemen E."/>
            <person name="McHardy A.C."/>
            <person name="Schulze-Lefert P."/>
            <person name="O'Connell R.J."/>
        </authorList>
    </citation>
    <scope>NUCLEOTIDE SEQUENCE [LARGE SCALE GENOMIC DNA]</scope>
    <source>
        <strain evidence="3 4">MAFF 238704</strain>
    </source>
</reference>
<evidence type="ECO:0000313" key="4">
    <source>
        <dbReference type="Proteomes" id="UP000076584"/>
    </source>
</evidence>
<gene>
    <name evidence="3" type="ORF">CI238_03392</name>
</gene>
<feature type="region of interest" description="Disordered" evidence="1">
    <location>
        <begin position="37"/>
        <end position="58"/>
    </location>
</feature>
<accession>A0A167ARK3</accession>
<sequence length="203" mass="21931">MSNTNQPLASLAASHLCGTSSAPNLFSTLAHRYRASAVPTGTRRRDKSDDDDDEDDNGTWAFSPGWALRVLERVNSPAPPIAFRSSHVVVSRARVPSSASQPVICCLFPIAISSSPIPSTPVDRKCPIAVVPKFYLPRASPSRVLGVVMFFSFTLSTLCLVMMTWPSSLVFSSWGIPPLGVRNGRWTDLAVVAGPIEVPFFLS</sequence>
<comment type="caution">
    <text evidence="3">The sequence shown here is derived from an EMBL/GenBank/DDBJ whole genome shotgun (WGS) entry which is preliminary data.</text>
</comment>
<keyword evidence="2" id="KW-1133">Transmembrane helix</keyword>
<keyword evidence="2" id="KW-0812">Transmembrane</keyword>
<dbReference type="AlphaFoldDB" id="A0A167ARK3"/>
<keyword evidence="4" id="KW-1185">Reference proteome</keyword>
<evidence type="ECO:0000256" key="1">
    <source>
        <dbReference type="SAM" id="MobiDB-lite"/>
    </source>
</evidence>
<evidence type="ECO:0000313" key="3">
    <source>
        <dbReference type="EMBL" id="KZL80446.1"/>
    </source>
</evidence>